<feature type="transmembrane region" description="Helical" evidence="8">
    <location>
        <begin position="20"/>
        <end position="40"/>
    </location>
</feature>
<organism evidence="9">
    <name type="scientific">Feline coronavirus</name>
    <dbReference type="NCBI Taxonomy" id="12663"/>
    <lineage>
        <taxon>Viruses</taxon>
        <taxon>Riboviria</taxon>
        <taxon>Orthornavirae</taxon>
        <taxon>Pisuviricota</taxon>
        <taxon>Pisoniviricetes</taxon>
        <taxon>Nidovirales</taxon>
        <taxon>Cornidovirineae</taxon>
        <taxon>Coronaviridae</taxon>
        <taxon>Orthocoronavirinae</taxon>
        <taxon>Alphacoronavirus</taxon>
        <taxon>Tegacovirus</taxon>
        <taxon>Alphacoronavirus suis</taxon>
        <taxon>Alphacoronavirus 1</taxon>
    </lineage>
</organism>
<reference evidence="9" key="1">
    <citation type="journal article" date="2014" name="PLoS ONE">
        <title>Emergence of Pathogenic Coronaviruses in Cats by Homologous Recombination between Feline and Canine Coronaviruses.</title>
        <authorList>
            <person name="Terada Y."/>
            <person name="Matsui N."/>
            <person name="Noguchi K."/>
            <person name="Kuwata R."/>
            <person name="Shimoda H."/>
            <person name="Soma T."/>
            <person name="Mochizuki M."/>
            <person name="Maeda K."/>
        </authorList>
    </citation>
    <scope>NUCLEOTIDE SEQUENCE</scope>
    <source>
        <strain evidence="9">Tokyo/cat/130627</strain>
    </source>
</reference>
<protein>
    <recommendedName>
        <fullName evidence="7">Envelope small membrane protein</fullName>
        <shortName evidence="7">E protein</shortName>
        <shortName evidence="7">sM protein</shortName>
    </recommendedName>
</protein>
<dbReference type="GO" id="GO:0140975">
    <property type="term" value="P:disruption of cellular anatomical structure in another organism"/>
    <property type="evidence" value="ECO:0007669"/>
    <property type="project" value="UniProtKB-UniRule"/>
</dbReference>
<keyword evidence="3 7" id="KW-1040">Host Golgi apparatus</keyword>
<evidence type="ECO:0000256" key="7">
    <source>
        <dbReference type="HAMAP-Rule" id="MF_04205"/>
    </source>
</evidence>
<dbReference type="GO" id="GO:0016020">
    <property type="term" value="C:membrane"/>
    <property type="evidence" value="ECO:0007669"/>
    <property type="project" value="UniProtKB-UniRule"/>
</dbReference>
<name>A0A077JGD3_9ALPC</name>
<evidence type="ECO:0000256" key="2">
    <source>
        <dbReference type="ARBA" id="ARBA00022703"/>
    </source>
</evidence>
<evidence type="ECO:0000256" key="4">
    <source>
        <dbReference type="ARBA" id="ARBA00022870"/>
    </source>
</evidence>
<keyword evidence="1 7" id="KW-0812">Transmembrane</keyword>
<evidence type="ECO:0000256" key="5">
    <source>
        <dbReference type="ARBA" id="ARBA00022989"/>
    </source>
</evidence>
<feature type="topological domain" description="Intravirion" evidence="7">
    <location>
        <begin position="41"/>
        <end position="82"/>
    </location>
</feature>
<dbReference type="GO" id="GO:0044178">
    <property type="term" value="C:host cell Golgi membrane"/>
    <property type="evidence" value="ECO:0007669"/>
    <property type="project" value="UniProtKB-SubCell"/>
</dbReference>
<dbReference type="HAMAP" id="MF_04205">
    <property type="entry name" value="ALPHA_CORONA_E"/>
    <property type="match status" value="1"/>
</dbReference>
<evidence type="ECO:0000256" key="1">
    <source>
        <dbReference type="ARBA" id="ARBA00022692"/>
    </source>
</evidence>
<keyword evidence="2 7" id="KW-0053">Apoptosis</keyword>
<dbReference type="Pfam" id="PF02723">
    <property type="entry name" value="CoV_E"/>
    <property type="match status" value="1"/>
</dbReference>
<comment type="subunit">
    <text evidence="7">Homopentamer. Interacts with membrane protein M in the budding compartment of the host cell, which is located between endoplasmic reticulum and the Golgi complex. Interacts with Nucleoprotein.</text>
</comment>
<evidence type="ECO:0000256" key="8">
    <source>
        <dbReference type="SAM" id="Phobius"/>
    </source>
</evidence>
<dbReference type="EMBL" id="AB907624">
    <property type="protein sequence ID" value="BAP19070.1"/>
    <property type="molecule type" value="Genomic_RNA"/>
</dbReference>
<evidence type="ECO:0000313" key="9">
    <source>
        <dbReference type="EMBL" id="BAP19070.1"/>
    </source>
</evidence>
<keyword evidence="9" id="KW-0261">Viral envelope protein</keyword>
<evidence type="ECO:0000256" key="3">
    <source>
        <dbReference type="ARBA" id="ARBA00022812"/>
    </source>
</evidence>
<dbReference type="InterPro" id="IPR043507">
    <property type="entry name" value="E_protein_aCoV"/>
</dbReference>
<keyword evidence="9" id="KW-0946">Virion</keyword>
<keyword evidence="6 7" id="KW-0472">Membrane</keyword>
<comment type="subcellular location">
    <subcellularLocation>
        <location evidence="7">Host Golgi apparatus membrane</location>
        <topology evidence="7">Single-pass type III membrane protein</topology>
    </subcellularLocation>
    <text evidence="7">The cytoplasmic tail functions as a Golgi complex-targeting signal.</text>
</comment>
<dbReference type="GO" id="GO:0019031">
    <property type="term" value="C:viral envelope"/>
    <property type="evidence" value="ECO:0007669"/>
    <property type="project" value="UniProtKB-KW"/>
</dbReference>
<evidence type="ECO:0000256" key="6">
    <source>
        <dbReference type="ARBA" id="ARBA00023136"/>
    </source>
</evidence>
<comment type="similarity">
    <text evidence="7">Belongs to the alphacoronaviruses E protein family.</text>
</comment>
<feature type="topological domain" description="Virion surface" evidence="7">
    <location>
        <begin position="1"/>
        <end position="19"/>
    </location>
</feature>
<proteinExistence type="inferred from homology"/>
<dbReference type="InterPro" id="IPR003873">
    <property type="entry name" value="E_protein_CoV"/>
</dbReference>
<keyword evidence="5 7" id="KW-1133">Transmembrane helix</keyword>
<comment type="function">
    <text evidence="7">Plays a central role in virus morphogenesis and assembly. Acts as a viroporin and self-assembles in host membranes forming pentameric protein-lipid pores that allow ion transport. Also plays a role in the induction of apoptosis.</text>
</comment>
<accession>A0A077JGD3</accession>
<sequence length="82" mass="9445">MMFPRAFTIIDDHGMIVSVFFWLLLIIILILFSIALLNVIKLCMVCCNLGKTMIVLPARHAYDAYKTFMQIKAYNPDEAFLV</sequence>
<dbReference type="GO" id="GO:0046760">
    <property type="term" value="P:viral budding from Golgi membrane"/>
    <property type="evidence" value="ECO:0007669"/>
    <property type="project" value="UniProtKB-UniRule"/>
</dbReference>
<gene>
    <name evidence="7 9" type="primary">E</name>
</gene>
<keyword evidence="4 7" id="KW-1043">Host membrane</keyword>
<dbReference type="PROSITE" id="PS51926">
    <property type="entry name" value="COV_E"/>
    <property type="match status" value="1"/>
</dbReference>